<dbReference type="EMBL" id="LNIX01000001">
    <property type="protein sequence ID" value="OXA61472.1"/>
    <property type="molecule type" value="Genomic_DNA"/>
</dbReference>
<feature type="compositionally biased region" description="Basic residues" evidence="6">
    <location>
        <begin position="194"/>
        <end position="203"/>
    </location>
</feature>
<dbReference type="Gene3D" id="3.30.160.60">
    <property type="entry name" value="Classic Zinc Finger"/>
    <property type="match status" value="5"/>
</dbReference>
<dbReference type="PROSITE" id="PS50157">
    <property type="entry name" value="ZINC_FINGER_C2H2_2"/>
    <property type="match status" value="7"/>
</dbReference>
<keyword evidence="1" id="KW-0479">Metal-binding</keyword>
<evidence type="ECO:0000313" key="9">
    <source>
        <dbReference type="Proteomes" id="UP000198287"/>
    </source>
</evidence>
<evidence type="ECO:0000256" key="2">
    <source>
        <dbReference type="ARBA" id="ARBA00022737"/>
    </source>
</evidence>
<dbReference type="OrthoDB" id="6077919at2759"/>
<dbReference type="Proteomes" id="UP000198287">
    <property type="component" value="Unassembled WGS sequence"/>
</dbReference>
<keyword evidence="9" id="KW-1185">Reference proteome</keyword>
<dbReference type="InterPro" id="IPR013087">
    <property type="entry name" value="Znf_C2H2_type"/>
</dbReference>
<dbReference type="FunFam" id="3.30.160.60:FF:000100">
    <property type="entry name" value="Zinc finger 45-like"/>
    <property type="match status" value="1"/>
</dbReference>
<feature type="domain" description="C2H2-type" evidence="7">
    <location>
        <begin position="343"/>
        <end position="371"/>
    </location>
</feature>
<evidence type="ECO:0000256" key="6">
    <source>
        <dbReference type="SAM" id="MobiDB-lite"/>
    </source>
</evidence>
<name>A0A226EV60_FOLCA</name>
<gene>
    <name evidence="8" type="ORF">Fcan01_01413</name>
</gene>
<feature type="domain" description="C2H2-type" evidence="7">
    <location>
        <begin position="312"/>
        <end position="342"/>
    </location>
</feature>
<proteinExistence type="predicted"/>
<dbReference type="OMA" id="HSEERAW"/>
<keyword evidence="3 5" id="KW-0863">Zinc-finger</keyword>
<evidence type="ECO:0000256" key="4">
    <source>
        <dbReference type="ARBA" id="ARBA00022833"/>
    </source>
</evidence>
<keyword evidence="2" id="KW-0677">Repeat</keyword>
<feature type="domain" description="C2H2-type" evidence="7">
    <location>
        <begin position="464"/>
        <end position="487"/>
    </location>
</feature>
<dbReference type="PROSITE" id="PS00028">
    <property type="entry name" value="ZINC_FINGER_C2H2_1"/>
    <property type="match status" value="5"/>
</dbReference>
<evidence type="ECO:0000259" key="7">
    <source>
        <dbReference type="PROSITE" id="PS50157"/>
    </source>
</evidence>
<feature type="compositionally biased region" description="Basic and acidic residues" evidence="6">
    <location>
        <begin position="260"/>
        <end position="271"/>
    </location>
</feature>
<reference evidence="8 9" key="1">
    <citation type="submission" date="2015-12" db="EMBL/GenBank/DDBJ databases">
        <title>The genome of Folsomia candida.</title>
        <authorList>
            <person name="Faddeeva A."/>
            <person name="Derks M.F."/>
            <person name="Anvar Y."/>
            <person name="Smit S."/>
            <person name="Van Straalen N."/>
            <person name="Roelofs D."/>
        </authorList>
    </citation>
    <scope>NUCLEOTIDE SEQUENCE [LARGE SCALE GENOMIC DNA]</scope>
    <source>
        <strain evidence="8 9">VU population</strain>
        <tissue evidence="8">Whole body</tissue>
    </source>
</reference>
<comment type="caution">
    <text evidence="8">The sequence shown here is derived from an EMBL/GenBank/DDBJ whole genome shotgun (WGS) entry which is preliminary data.</text>
</comment>
<feature type="domain" description="C2H2-type" evidence="7">
    <location>
        <begin position="407"/>
        <end position="434"/>
    </location>
</feature>
<dbReference type="SMART" id="SM00355">
    <property type="entry name" value="ZnF_C2H2"/>
    <property type="match status" value="7"/>
</dbReference>
<evidence type="ECO:0000256" key="5">
    <source>
        <dbReference type="PROSITE-ProRule" id="PRU00042"/>
    </source>
</evidence>
<feature type="compositionally biased region" description="Polar residues" evidence="6">
    <location>
        <begin position="205"/>
        <end position="221"/>
    </location>
</feature>
<evidence type="ECO:0000313" key="8">
    <source>
        <dbReference type="EMBL" id="OXA61472.1"/>
    </source>
</evidence>
<evidence type="ECO:0000256" key="1">
    <source>
        <dbReference type="ARBA" id="ARBA00022723"/>
    </source>
</evidence>
<dbReference type="SUPFAM" id="SSF57667">
    <property type="entry name" value="beta-beta-alpha zinc fingers"/>
    <property type="match status" value="4"/>
</dbReference>
<keyword evidence="4" id="KW-0862">Zinc</keyword>
<feature type="domain" description="C2H2-type" evidence="7">
    <location>
        <begin position="495"/>
        <end position="523"/>
    </location>
</feature>
<organism evidence="8 9">
    <name type="scientific">Folsomia candida</name>
    <name type="common">Springtail</name>
    <dbReference type="NCBI Taxonomy" id="158441"/>
    <lineage>
        <taxon>Eukaryota</taxon>
        <taxon>Metazoa</taxon>
        <taxon>Ecdysozoa</taxon>
        <taxon>Arthropoda</taxon>
        <taxon>Hexapoda</taxon>
        <taxon>Collembola</taxon>
        <taxon>Entomobryomorpha</taxon>
        <taxon>Isotomoidea</taxon>
        <taxon>Isotomidae</taxon>
        <taxon>Proisotominae</taxon>
        <taxon>Folsomia</taxon>
    </lineage>
</organism>
<feature type="region of interest" description="Disordered" evidence="6">
    <location>
        <begin position="236"/>
        <end position="299"/>
    </location>
</feature>
<dbReference type="STRING" id="158441.A0A226EV60"/>
<feature type="domain" description="C2H2-type" evidence="7">
    <location>
        <begin position="375"/>
        <end position="404"/>
    </location>
</feature>
<dbReference type="Pfam" id="PF00096">
    <property type="entry name" value="zf-C2H2"/>
    <property type="match status" value="3"/>
</dbReference>
<feature type="domain" description="C2H2-type" evidence="7">
    <location>
        <begin position="435"/>
        <end position="463"/>
    </location>
</feature>
<dbReference type="AlphaFoldDB" id="A0A226EV60"/>
<accession>A0A226EV60</accession>
<feature type="region of interest" description="Disordered" evidence="6">
    <location>
        <begin position="177"/>
        <end position="224"/>
    </location>
</feature>
<dbReference type="Pfam" id="PF13894">
    <property type="entry name" value="zf-C2H2_4"/>
    <property type="match status" value="1"/>
</dbReference>
<dbReference type="GO" id="GO:0008270">
    <property type="term" value="F:zinc ion binding"/>
    <property type="evidence" value="ECO:0007669"/>
    <property type="project" value="UniProtKB-KW"/>
</dbReference>
<protein>
    <submittedName>
        <fullName evidence="8">Zinc finger protein 90</fullName>
    </submittedName>
</protein>
<sequence length="540" mass="61074">MASVPICANCTDSSSNSEEAEGFGTEIQLNNSEEKVKFSKIIATIFSSVSPFGDQVKYDDEGDSWTLCSTCSIILTKLYKHYQNFVKLTKKESLLYGKYFANNTTVNRIQCKKRKVRENSRDPGSFLIDADAVHVKLENERQDDWENEYDNFDTSYLDRRDPMNNFIIIPDDVAKLKKKRGRPRQINSSPSSRLKGKVGRPRKASSPSRTINNKGTGSRTPAKNVDAEVDQALSQEQKFCPIKSQRTDDSEESSSSCNFKRGDQDQDVDLKQDEEEEEKSRKKPVNKNPRKRNRASKPSKFEIEIIGGTKFFKCPTEGCSKMATTSSNLVTHIRCVHEQEKRFKCETCAKLFSSSSSLQLHTVRFHSADGGQQLYVCKVPGCGRSFAYPASLATHRFDHVPQTEFPFTCDICVAKFKRSCDLATHMARHSEERAWMCDICGGAYKTKVALRKHVKFQHSDAMVRTCEICGKQLRNIFNLRIHIQNVHNVGTAKPHLCPTCGKSFSSAGGLKKHEESQHHSQVIHQNQNHGFQTETGFATF</sequence>
<dbReference type="PANTHER" id="PTHR24409">
    <property type="entry name" value="ZINC FINGER PROTEIN 142"/>
    <property type="match status" value="1"/>
</dbReference>
<feature type="compositionally biased region" description="Basic residues" evidence="6">
    <location>
        <begin position="281"/>
        <end position="297"/>
    </location>
</feature>
<evidence type="ECO:0000256" key="3">
    <source>
        <dbReference type="ARBA" id="ARBA00022771"/>
    </source>
</evidence>
<dbReference type="InterPro" id="IPR036236">
    <property type="entry name" value="Znf_C2H2_sf"/>
</dbReference>